<evidence type="ECO:0000256" key="1">
    <source>
        <dbReference type="SAM" id="MobiDB-lite"/>
    </source>
</evidence>
<dbReference type="eggNOG" id="ENOG50326MX">
    <property type="taxonomic scope" value="Bacteria"/>
</dbReference>
<dbReference type="OrthoDB" id="5459219at2"/>
<proteinExistence type="predicted"/>
<dbReference type="STRING" id="596151.DesfrDRAFT_0446"/>
<evidence type="ECO:0000313" key="3">
    <source>
        <dbReference type="Proteomes" id="UP000006250"/>
    </source>
</evidence>
<comment type="caution">
    <text evidence="2">The sequence shown here is derived from an EMBL/GenBank/DDBJ whole genome shotgun (WGS) entry which is preliminary data.</text>
</comment>
<reference evidence="2 3" key="1">
    <citation type="submission" date="2010-08" db="EMBL/GenBank/DDBJ databases">
        <title>The draft genome of Desulfovibrio fructosovorans JJ.</title>
        <authorList>
            <consortium name="US DOE Joint Genome Institute (JGI-PGF)"/>
            <person name="Lucas S."/>
            <person name="Copeland A."/>
            <person name="Lapidus A."/>
            <person name="Cheng J.-F."/>
            <person name="Bruce D."/>
            <person name="Goodwin L."/>
            <person name="Pitluck S."/>
            <person name="Land M.L."/>
            <person name="Hauser L."/>
            <person name="Chang Y.-J."/>
            <person name="Jeffries C."/>
            <person name="Wall J.D."/>
            <person name="Stahl D.A."/>
            <person name="Arkin A.P."/>
            <person name="Dehal P."/>
            <person name="Stolyar S.M."/>
            <person name="Hazen T.C."/>
            <person name="Woyke T.J."/>
        </authorList>
    </citation>
    <scope>NUCLEOTIDE SEQUENCE [LARGE SCALE GENOMIC DNA]</scope>
    <source>
        <strain evidence="2 3">JJ</strain>
    </source>
</reference>
<keyword evidence="3" id="KW-1185">Reference proteome</keyword>
<dbReference type="EMBL" id="AECZ01000002">
    <property type="protein sequence ID" value="EFL52816.1"/>
    <property type="molecule type" value="Genomic_DNA"/>
</dbReference>
<feature type="region of interest" description="Disordered" evidence="1">
    <location>
        <begin position="87"/>
        <end position="113"/>
    </location>
</feature>
<name>E1JS47_SOLFR</name>
<accession>E1JS47</accession>
<evidence type="ECO:0000313" key="2">
    <source>
        <dbReference type="EMBL" id="EFL52816.1"/>
    </source>
</evidence>
<organism evidence="2 3">
    <name type="scientific">Solidesulfovibrio fructosivorans JJ]</name>
    <dbReference type="NCBI Taxonomy" id="596151"/>
    <lineage>
        <taxon>Bacteria</taxon>
        <taxon>Pseudomonadati</taxon>
        <taxon>Thermodesulfobacteriota</taxon>
        <taxon>Desulfovibrionia</taxon>
        <taxon>Desulfovibrionales</taxon>
        <taxon>Desulfovibrionaceae</taxon>
        <taxon>Solidesulfovibrio</taxon>
    </lineage>
</organism>
<dbReference type="RefSeq" id="WP_005990685.1">
    <property type="nucleotide sequence ID" value="NZ_AECZ01000002.1"/>
</dbReference>
<sequence length="155" mass="15687">MTTIGFSLELDSGAVTSLAGLPVVAACRHGEAVVFSDGTRLYRLGGDTDDGAPIAARLTLPATDCGQPGPKRLLGVALEGRIDGETAVSAQSSDGSVLEGTAGPAGSEGLPGRAVARLGRGRGNHWRVEIASRARGAFDLGAVSLVALPLDRRLA</sequence>
<protein>
    <submittedName>
        <fullName evidence="2">Uncharacterized protein</fullName>
    </submittedName>
</protein>
<gene>
    <name evidence="2" type="ORF">DesfrDRAFT_0446</name>
</gene>
<dbReference type="Proteomes" id="UP000006250">
    <property type="component" value="Unassembled WGS sequence"/>
</dbReference>
<dbReference type="AlphaFoldDB" id="E1JS47"/>